<keyword evidence="2" id="KW-0812">Transmembrane</keyword>
<evidence type="ECO:0000256" key="3">
    <source>
        <dbReference type="SAM" id="SignalP"/>
    </source>
</evidence>
<evidence type="ECO:0008006" key="6">
    <source>
        <dbReference type="Google" id="ProtNLM"/>
    </source>
</evidence>
<evidence type="ECO:0000256" key="1">
    <source>
        <dbReference type="SAM" id="MobiDB-lite"/>
    </source>
</evidence>
<keyword evidence="2" id="KW-0472">Membrane</keyword>
<keyword evidence="5" id="KW-1185">Reference proteome</keyword>
<dbReference type="EMBL" id="KZ824642">
    <property type="protein sequence ID" value="RAK77373.1"/>
    <property type="molecule type" value="Genomic_DNA"/>
</dbReference>
<keyword evidence="2" id="KW-1133">Transmembrane helix</keyword>
<sequence>MASKLVHTLSIIASVGILASAQLAVDTTPVTAAASVETVSMIDATGLPITTVSDAGDNAWYIPLTGPASAATAAWGANVHMHSEAAALLPITFGTAPAPTSTPSVHKTRISSQETSALPTATVSPIGTPSGDESTTSTLEVPLNPEANALLLGADTSLTILSTVIATAENPTNISTTNLTTLPVGMNLGFGSHWPGALIFGGNYDANRIWNESHWQTTPETSAGNGSFTQTGTQLLASGVQLRLYPAPDLTGNTNTTTYPFDTTSTPTTTTTPLPATLNFTAETLTVPDASFCDRNFTVVFNPDSATYPLFEIPIWADLVPAGSRCVVGSSGGEIILGRPFFQAAYVYVTDVGDLYFSSIRRDGSVGVAPREFDLHAVLGGGMGGGEGDVYANATAEEAGAKGTAVSGAGRVATIMSSGAWGVVLVVVGVVVGWAV</sequence>
<feature type="region of interest" description="Disordered" evidence="1">
    <location>
        <begin position="100"/>
        <end position="139"/>
    </location>
</feature>
<feature type="chain" id="PRO_5033988090" description="Acid protease" evidence="3">
    <location>
        <begin position="22"/>
        <end position="436"/>
    </location>
</feature>
<organism evidence="4 5">
    <name type="scientific">Aspergillus fijiensis CBS 313.89</name>
    <dbReference type="NCBI Taxonomy" id="1448319"/>
    <lineage>
        <taxon>Eukaryota</taxon>
        <taxon>Fungi</taxon>
        <taxon>Dikarya</taxon>
        <taxon>Ascomycota</taxon>
        <taxon>Pezizomycotina</taxon>
        <taxon>Eurotiomycetes</taxon>
        <taxon>Eurotiomycetidae</taxon>
        <taxon>Eurotiales</taxon>
        <taxon>Aspergillaceae</taxon>
        <taxon>Aspergillus</taxon>
    </lineage>
</organism>
<gene>
    <name evidence="4" type="ORF">BO72DRAFT_104416</name>
</gene>
<feature type="signal peptide" evidence="3">
    <location>
        <begin position="1"/>
        <end position="21"/>
    </location>
</feature>
<dbReference type="RefSeq" id="XP_040801383.1">
    <property type="nucleotide sequence ID" value="XM_040938894.1"/>
</dbReference>
<name>A0A8G1VZC8_9EURO</name>
<dbReference type="Proteomes" id="UP000249789">
    <property type="component" value="Unassembled WGS sequence"/>
</dbReference>
<reference evidence="4 5" key="1">
    <citation type="submission" date="2018-02" db="EMBL/GenBank/DDBJ databases">
        <title>The genomes of Aspergillus section Nigri reveals drivers in fungal speciation.</title>
        <authorList>
            <consortium name="DOE Joint Genome Institute"/>
            <person name="Vesth T.C."/>
            <person name="Nybo J."/>
            <person name="Theobald S."/>
            <person name="Brandl J."/>
            <person name="Frisvad J.C."/>
            <person name="Nielsen K.F."/>
            <person name="Lyhne E.K."/>
            <person name="Kogle M.E."/>
            <person name="Kuo A."/>
            <person name="Riley R."/>
            <person name="Clum A."/>
            <person name="Nolan M."/>
            <person name="Lipzen A."/>
            <person name="Salamov A."/>
            <person name="Henrissat B."/>
            <person name="Wiebenga A."/>
            <person name="De vries R.P."/>
            <person name="Grigoriev I.V."/>
            <person name="Mortensen U.H."/>
            <person name="Andersen M.R."/>
            <person name="Baker S.E."/>
        </authorList>
    </citation>
    <scope>NUCLEOTIDE SEQUENCE [LARGE SCALE GENOMIC DNA]</scope>
    <source>
        <strain evidence="4 5">CBS 313.89</strain>
    </source>
</reference>
<dbReference type="OrthoDB" id="4524137at2759"/>
<proteinExistence type="predicted"/>
<evidence type="ECO:0000313" key="5">
    <source>
        <dbReference type="Proteomes" id="UP000249789"/>
    </source>
</evidence>
<evidence type="ECO:0000256" key="2">
    <source>
        <dbReference type="SAM" id="Phobius"/>
    </source>
</evidence>
<dbReference type="GeneID" id="63856227"/>
<feature type="transmembrane region" description="Helical" evidence="2">
    <location>
        <begin position="415"/>
        <end position="435"/>
    </location>
</feature>
<dbReference type="AlphaFoldDB" id="A0A8G1VZC8"/>
<dbReference type="VEuPathDB" id="FungiDB:BO72DRAFT_104416"/>
<evidence type="ECO:0000313" key="4">
    <source>
        <dbReference type="EMBL" id="RAK77373.1"/>
    </source>
</evidence>
<protein>
    <recommendedName>
        <fullName evidence="6">Acid protease</fullName>
    </recommendedName>
</protein>
<accession>A0A8G1VZC8</accession>
<keyword evidence="3" id="KW-0732">Signal</keyword>